<dbReference type="EMBL" id="CP093365">
    <property type="protein sequence ID" value="UQS82989.1"/>
    <property type="molecule type" value="Genomic_DNA"/>
</dbReference>
<feature type="domain" description="LXG" evidence="3">
    <location>
        <begin position="1"/>
        <end position="247"/>
    </location>
</feature>
<keyword evidence="2" id="KW-0175">Coiled coil</keyword>
<dbReference type="InterPro" id="IPR006829">
    <property type="entry name" value="LXG_dom"/>
</dbReference>
<sequence>MKINMAQLVANHDELKAQAKTLEASLKDVGGKMMAVPQTAGFQGTAQKSILDYTKRVHQKGTADLQKSTAELVTQYGKLLESFSQNVDNSPTAIINSDVLQDLQRDLQKVQRQLSEARQQMNRALADAADEGANVSKLDDDAERQLQEESQFITKLLNDLANFNNQKVSKKLEDVSERLVSVEADVKAGSDSKLDGKKRFEVEDAELKYADECKAYLKKQGINISDDLALDLAISYVNSKEDKKVIKNINDFAILALKSWGILKKAKNGKFIGRSTRGLVSESTIKNLLMKDGKFSKKAALKNSKNIIFYSLERKFNIKTYSHSQVHNDLSNNKQFRWAGKLAKAGKYAGYLGTAIDWNTDFQKLKGKGHGGSGGNTGKAAAIATEHTAVKTVASSAGADVGSEAGALVLGAVGTALGGPIGGGIGAAVGSVVGGYFGGKEGDSLGSAINKKTDKFFGV</sequence>
<dbReference type="RefSeq" id="WP_249512216.1">
    <property type="nucleotide sequence ID" value="NZ_CP093365.1"/>
</dbReference>
<organism evidence="4 5">
    <name type="scientific">Bombilactobacillus thymidiniphilus</name>
    <dbReference type="NCBI Taxonomy" id="2923363"/>
    <lineage>
        <taxon>Bacteria</taxon>
        <taxon>Bacillati</taxon>
        <taxon>Bacillota</taxon>
        <taxon>Bacilli</taxon>
        <taxon>Lactobacillales</taxon>
        <taxon>Lactobacillaceae</taxon>
        <taxon>Bombilactobacillus</taxon>
    </lineage>
</organism>
<dbReference type="Pfam" id="PF04740">
    <property type="entry name" value="LXG"/>
    <property type="match status" value="1"/>
</dbReference>
<evidence type="ECO:0000256" key="1">
    <source>
        <dbReference type="ARBA" id="ARBA00034117"/>
    </source>
</evidence>
<keyword evidence="5" id="KW-1185">Reference proteome</keyword>
<comment type="similarity">
    <text evidence="1">In the N-terminal section; belongs to the LXG family.</text>
</comment>
<protein>
    <submittedName>
        <fullName evidence="4">LXG domain-containing protein</fullName>
    </submittedName>
</protein>
<accession>A0ABY4PBQ6</accession>
<evidence type="ECO:0000313" key="4">
    <source>
        <dbReference type="EMBL" id="UQS82989.1"/>
    </source>
</evidence>
<evidence type="ECO:0000259" key="3">
    <source>
        <dbReference type="PROSITE" id="PS51756"/>
    </source>
</evidence>
<feature type="coiled-coil region" evidence="2">
    <location>
        <begin position="100"/>
        <end position="131"/>
    </location>
</feature>
<dbReference type="PROSITE" id="PS51756">
    <property type="entry name" value="LXG"/>
    <property type="match status" value="1"/>
</dbReference>
<reference evidence="4 5" key="1">
    <citation type="journal article" date="2022" name="Int. J. Syst. Evol. Microbiol.">
        <title>Apilactobacillus apisilvae sp. nov., Nicolia spurrieriana gen. nov. sp. nov., Bombilactobacillus folatiphilus sp. nov. and Bombilactobacillus thymidiniphilus sp. nov., four new lactic acid bacterial isolates from stingless bees Tetragonula carbonaria and Austroplebeia australis.</title>
        <authorList>
            <person name="Oliphant S.A."/>
            <person name="Watson-Haigh N.S."/>
            <person name="Sumby K.M."/>
            <person name="Gardner J."/>
            <person name="Groom S."/>
            <person name="Jiranek V."/>
        </authorList>
    </citation>
    <scope>NUCLEOTIDE SEQUENCE [LARGE SCALE GENOMIC DNA]</scope>
    <source>
        <strain evidence="4 5">SG4_A1</strain>
    </source>
</reference>
<dbReference type="Proteomes" id="UP000831947">
    <property type="component" value="Chromosome"/>
</dbReference>
<evidence type="ECO:0000313" key="5">
    <source>
        <dbReference type="Proteomes" id="UP000831947"/>
    </source>
</evidence>
<name>A0ABY4PBQ6_9LACO</name>
<proteinExistence type="inferred from homology"/>
<gene>
    <name evidence="4" type="ORF">MOO47_04195</name>
</gene>
<evidence type="ECO:0000256" key="2">
    <source>
        <dbReference type="SAM" id="Coils"/>
    </source>
</evidence>